<dbReference type="InterPro" id="IPR003599">
    <property type="entry name" value="Ig_sub"/>
</dbReference>
<dbReference type="PROSITE" id="PS50835">
    <property type="entry name" value="IG_LIKE"/>
    <property type="match status" value="1"/>
</dbReference>
<name>A0A8C4ZD62_GADMO</name>
<dbReference type="PANTHER" id="PTHR19367:SF18">
    <property type="entry name" value="T CELL RECEPTOR ALPHA VARIABLE 16"/>
    <property type="match status" value="1"/>
</dbReference>
<keyword evidence="1 6" id="KW-0732">Signal</keyword>
<proteinExistence type="predicted"/>
<dbReference type="Ensembl" id="ENSGMOT00000010027.2">
    <property type="protein sequence ID" value="ENSGMOP00000009766.2"/>
    <property type="gene ID" value="ENSGMOG00000030189.1"/>
</dbReference>
<dbReference type="GeneTree" id="ENSGT01030000234557"/>
<dbReference type="Proteomes" id="UP000694546">
    <property type="component" value="Chromosome 8"/>
</dbReference>
<evidence type="ECO:0000313" key="8">
    <source>
        <dbReference type="Ensembl" id="ENSGMOP00000009766.2"/>
    </source>
</evidence>
<feature type="domain" description="Ig-like" evidence="7">
    <location>
        <begin position="118"/>
        <end position="247"/>
    </location>
</feature>
<dbReference type="GO" id="GO:0002250">
    <property type="term" value="P:adaptive immune response"/>
    <property type="evidence" value="ECO:0007669"/>
    <property type="project" value="UniProtKB-KW"/>
</dbReference>
<evidence type="ECO:0000256" key="5">
    <source>
        <dbReference type="ARBA" id="ARBA00043266"/>
    </source>
</evidence>
<evidence type="ECO:0000259" key="7">
    <source>
        <dbReference type="PROSITE" id="PS50835"/>
    </source>
</evidence>
<dbReference type="Gene3D" id="2.60.40.10">
    <property type="entry name" value="Immunoglobulins"/>
    <property type="match status" value="2"/>
</dbReference>
<dbReference type="Pfam" id="PF07686">
    <property type="entry name" value="V-set"/>
    <property type="match status" value="2"/>
</dbReference>
<evidence type="ECO:0000256" key="4">
    <source>
        <dbReference type="ARBA" id="ARBA00023319"/>
    </source>
</evidence>
<dbReference type="InterPro" id="IPR013783">
    <property type="entry name" value="Ig-like_fold"/>
</dbReference>
<organism evidence="8 9">
    <name type="scientific">Gadus morhua</name>
    <name type="common">Atlantic cod</name>
    <dbReference type="NCBI Taxonomy" id="8049"/>
    <lineage>
        <taxon>Eukaryota</taxon>
        <taxon>Metazoa</taxon>
        <taxon>Chordata</taxon>
        <taxon>Craniata</taxon>
        <taxon>Vertebrata</taxon>
        <taxon>Euteleostomi</taxon>
        <taxon>Actinopterygii</taxon>
        <taxon>Neopterygii</taxon>
        <taxon>Teleostei</taxon>
        <taxon>Neoteleostei</taxon>
        <taxon>Acanthomorphata</taxon>
        <taxon>Zeiogadaria</taxon>
        <taxon>Gadariae</taxon>
        <taxon>Gadiformes</taxon>
        <taxon>Gadoidei</taxon>
        <taxon>Gadidae</taxon>
        <taxon>Gadus</taxon>
    </lineage>
</organism>
<dbReference type="PANTHER" id="PTHR19367">
    <property type="entry name" value="T-CELL RECEPTOR ALPHA CHAIN V REGION"/>
    <property type="match status" value="1"/>
</dbReference>
<evidence type="ECO:0000256" key="2">
    <source>
        <dbReference type="ARBA" id="ARBA00023130"/>
    </source>
</evidence>
<dbReference type="InterPro" id="IPR051287">
    <property type="entry name" value="TCR_variable_region"/>
</dbReference>
<dbReference type="OMA" id="LYRICIC"/>
<reference evidence="8" key="1">
    <citation type="submission" date="2025-08" db="UniProtKB">
        <authorList>
            <consortium name="Ensembl"/>
        </authorList>
    </citation>
    <scope>IDENTIFICATION</scope>
</reference>
<evidence type="ECO:0000256" key="6">
    <source>
        <dbReference type="SAM" id="SignalP"/>
    </source>
</evidence>
<dbReference type="SUPFAM" id="SSF48726">
    <property type="entry name" value="Immunoglobulin"/>
    <property type="match status" value="2"/>
</dbReference>
<dbReference type="InterPro" id="IPR036179">
    <property type="entry name" value="Ig-like_dom_sf"/>
</dbReference>
<accession>A0A8C4ZD62</accession>
<keyword evidence="5" id="KW-0391">Immunity</keyword>
<feature type="chain" id="PRO_5034869934" description="Ig-like domain-containing protein" evidence="6">
    <location>
        <begin position="26"/>
        <end position="275"/>
    </location>
</feature>
<feature type="signal peptide" evidence="6">
    <location>
        <begin position="1"/>
        <end position="25"/>
    </location>
</feature>
<dbReference type="InterPro" id="IPR013106">
    <property type="entry name" value="Ig_V-set"/>
</dbReference>
<reference evidence="8" key="2">
    <citation type="submission" date="2025-09" db="UniProtKB">
        <authorList>
            <consortium name="Ensembl"/>
        </authorList>
    </citation>
    <scope>IDENTIFICATION</scope>
</reference>
<dbReference type="SMART" id="SM00409">
    <property type="entry name" value="IG"/>
    <property type="match status" value="2"/>
</dbReference>
<sequence length="275" mass="30780">MVFNTVGICISMATCFLINLTPVEQRENSLEGTSVTLSYPLSKTATGSDYFFWYRQYPGEPPQFLLSISGLGIKRTAESLGSDKRFSIELTEEKPGVDLKISSAAVTDSALYYCAQQPTVTGNTDSLYKNLLKCKGEDSVNQISEEVIATEGHTVSLQCIFETDSTPYLFWYKQQRNDFPRFVLQRSTFGGKEAEEFPKERFSAQIQNTSVPLSIQNLQLSDSALYYCALKPTVTGNTDSLYKNLLSTKHTSLSPRDQYTSIMHKTHQLITTVNS</sequence>
<dbReference type="AlphaFoldDB" id="A0A8C4ZD62"/>
<evidence type="ECO:0000256" key="1">
    <source>
        <dbReference type="ARBA" id="ARBA00022729"/>
    </source>
</evidence>
<evidence type="ECO:0000256" key="3">
    <source>
        <dbReference type="ARBA" id="ARBA00023170"/>
    </source>
</evidence>
<keyword evidence="5" id="KW-1279">T cell receptor</keyword>
<keyword evidence="3" id="KW-0675">Receptor</keyword>
<evidence type="ECO:0000313" key="9">
    <source>
        <dbReference type="Proteomes" id="UP000694546"/>
    </source>
</evidence>
<dbReference type="SMART" id="SM00406">
    <property type="entry name" value="IGv"/>
    <property type="match status" value="2"/>
</dbReference>
<keyword evidence="2" id="KW-1064">Adaptive immunity</keyword>
<dbReference type="GO" id="GO:0042101">
    <property type="term" value="C:T cell receptor complex"/>
    <property type="evidence" value="ECO:0007669"/>
    <property type="project" value="UniProtKB-KW"/>
</dbReference>
<keyword evidence="4" id="KW-0393">Immunoglobulin domain</keyword>
<keyword evidence="9" id="KW-1185">Reference proteome</keyword>
<protein>
    <recommendedName>
        <fullName evidence="7">Ig-like domain-containing protein</fullName>
    </recommendedName>
</protein>
<dbReference type="InterPro" id="IPR007110">
    <property type="entry name" value="Ig-like_dom"/>
</dbReference>